<dbReference type="Proteomes" id="UP001335729">
    <property type="component" value="Unassembled WGS sequence"/>
</dbReference>
<evidence type="ECO:0000256" key="1">
    <source>
        <dbReference type="SAM" id="MobiDB-lite"/>
    </source>
</evidence>
<dbReference type="InterPro" id="IPR027383">
    <property type="entry name" value="Znf_put"/>
</dbReference>
<evidence type="ECO:0000256" key="2">
    <source>
        <dbReference type="SAM" id="Phobius"/>
    </source>
</evidence>
<feature type="transmembrane region" description="Helical" evidence="2">
    <location>
        <begin position="128"/>
        <end position="145"/>
    </location>
</feature>
<feature type="region of interest" description="Disordered" evidence="1">
    <location>
        <begin position="203"/>
        <end position="226"/>
    </location>
</feature>
<keyword evidence="6" id="KW-1185">Reference proteome</keyword>
<name>A0ABU7MME5_9ACTN</name>
<evidence type="ECO:0000259" key="3">
    <source>
        <dbReference type="Pfam" id="PF10039"/>
    </source>
</evidence>
<dbReference type="Pfam" id="PF10039">
    <property type="entry name" value="DUF2275"/>
    <property type="match status" value="1"/>
</dbReference>
<evidence type="ECO:0000313" key="5">
    <source>
        <dbReference type="EMBL" id="MEE4021482.1"/>
    </source>
</evidence>
<evidence type="ECO:0000313" key="6">
    <source>
        <dbReference type="Proteomes" id="UP001335729"/>
    </source>
</evidence>
<evidence type="ECO:0000259" key="4">
    <source>
        <dbReference type="Pfam" id="PF13490"/>
    </source>
</evidence>
<comment type="caution">
    <text evidence="5">The sequence shown here is derived from an EMBL/GenBank/DDBJ whole genome shotgun (WGS) entry which is preliminary data.</text>
</comment>
<feature type="domain" description="DUF2275" evidence="3">
    <location>
        <begin position="56"/>
        <end position="194"/>
    </location>
</feature>
<dbReference type="InterPro" id="IPR018734">
    <property type="entry name" value="DUF2275"/>
</dbReference>
<proteinExistence type="predicted"/>
<keyword evidence="2" id="KW-0812">Transmembrane</keyword>
<organism evidence="5 6">
    <name type="scientific">Gordonia prachuapensis</name>
    <dbReference type="NCBI Taxonomy" id="3115651"/>
    <lineage>
        <taxon>Bacteria</taxon>
        <taxon>Bacillati</taxon>
        <taxon>Actinomycetota</taxon>
        <taxon>Actinomycetes</taxon>
        <taxon>Mycobacteriales</taxon>
        <taxon>Gordoniaceae</taxon>
        <taxon>Gordonia</taxon>
    </lineage>
</organism>
<sequence>MRCEVAREALSARIDGEYEGVPSARVDAHLDECASCRAWYALAGRQSEALAGVGEQGAPDLTDTILAGTATSSPGFVGVRRHLRRNIIRIGLTGTGIAQIIIAMLQMTGTDFGMHGEHPTSAHLVNETTAWALALGVCMVVAAWWQRALPGLLVVLSVFTVVLIGYVIHDVAEGAVTLARVLSHLPVLAGLVFAAWGSVPPRPGSAPDDLDLDHWSARSSRGRPAA</sequence>
<reference evidence="5 6" key="1">
    <citation type="submission" date="2024-01" db="EMBL/GenBank/DDBJ databases">
        <title>Draft genome sequence of Gordonia sp. PKS22-38.</title>
        <authorList>
            <person name="Suphannarot A."/>
            <person name="Mingma R."/>
        </authorList>
    </citation>
    <scope>NUCLEOTIDE SEQUENCE [LARGE SCALE GENOMIC DNA]</scope>
    <source>
        <strain evidence="5 6">PKS22-38</strain>
    </source>
</reference>
<dbReference type="Pfam" id="PF13490">
    <property type="entry name" value="zf-HC2"/>
    <property type="match status" value="1"/>
</dbReference>
<feature type="domain" description="Putative zinc-finger" evidence="4">
    <location>
        <begin position="3"/>
        <end position="37"/>
    </location>
</feature>
<feature type="transmembrane region" description="Helical" evidence="2">
    <location>
        <begin position="152"/>
        <end position="169"/>
    </location>
</feature>
<gene>
    <name evidence="5" type="ORF">V1Y59_00220</name>
</gene>
<feature type="transmembrane region" description="Helical" evidence="2">
    <location>
        <begin position="90"/>
        <end position="108"/>
    </location>
</feature>
<protein>
    <submittedName>
        <fullName evidence="5">DUF2275 domain-containing protein</fullName>
    </submittedName>
</protein>
<keyword evidence="2" id="KW-0472">Membrane</keyword>
<keyword evidence="2" id="KW-1133">Transmembrane helix</keyword>
<dbReference type="EMBL" id="JAZDUE010000001">
    <property type="protein sequence ID" value="MEE4021482.1"/>
    <property type="molecule type" value="Genomic_DNA"/>
</dbReference>
<accession>A0ABU7MME5</accession>